<evidence type="ECO:0000313" key="2">
    <source>
        <dbReference type="Proteomes" id="UP000005239"/>
    </source>
</evidence>
<evidence type="ECO:0000313" key="1">
    <source>
        <dbReference type="EnsemblMetazoa" id="PPA20692.1"/>
    </source>
</evidence>
<dbReference type="Proteomes" id="UP000005239">
    <property type="component" value="Unassembled WGS sequence"/>
</dbReference>
<gene>
    <name evidence="1" type="primary">WBGene00110246</name>
</gene>
<accession>A0A454XRN3</accession>
<organism evidence="1 2">
    <name type="scientific">Pristionchus pacificus</name>
    <name type="common">Parasitic nematode worm</name>
    <dbReference type="NCBI Taxonomy" id="54126"/>
    <lineage>
        <taxon>Eukaryota</taxon>
        <taxon>Metazoa</taxon>
        <taxon>Ecdysozoa</taxon>
        <taxon>Nematoda</taxon>
        <taxon>Chromadorea</taxon>
        <taxon>Rhabditida</taxon>
        <taxon>Rhabditina</taxon>
        <taxon>Diplogasteromorpha</taxon>
        <taxon>Diplogasteroidea</taxon>
        <taxon>Neodiplogasteridae</taxon>
        <taxon>Pristionchus</taxon>
    </lineage>
</organism>
<dbReference type="AlphaFoldDB" id="A0A454XRN3"/>
<proteinExistence type="predicted"/>
<accession>A0A8R1YEX9</accession>
<protein>
    <submittedName>
        <fullName evidence="1">Uncharacterized protein</fullName>
    </submittedName>
</protein>
<dbReference type="EnsemblMetazoa" id="PPA20692.1">
    <property type="protein sequence ID" value="PPA20692.1"/>
    <property type="gene ID" value="WBGene00110246"/>
</dbReference>
<reference evidence="2" key="1">
    <citation type="journal article" date="2008" name="Nat. Genet.">
        <title>The Pristionchus pacificus genome provides a unique perspective on nematode lifestyle and parasitism.</title>
        <authorList>
            <person name="Dieterich C."/>
            <person name="Clifton S.W."/>
            <person name="Schuster L.N."/>
            <person name="Chinwalla A."/>
            <person name="Delehaunty K."/>
            <person name="Dinkelacker I."/>
            <person name="Fulton L."/>
            <person name="Fulton R."/>
            <person name="Godfrey J."/>
            <person name="Minx P."/>
            <person name="Mitreva M."/>
            <person name="Roeseler W."/>
            <person name="Tian H."/>
            <person name="Witte H."/>
            <person name="Yang S.P."/>
            <person name="Wilson R.K."/>
            <person name="Sommer R.J."/>
        </authorList>
    </citation>
    <scope>NUCLEOTIDE SEQUENCE [LARGE SCALE GENOMIC DNA]</scope>
    <source>
        <strain evidence="2">PS312</strain>
    </source>
</reference>
<sequence length="181" mass="20001">MRLMKYFSFFLILLAVEVIAQSKDDEEKVDSTVQRGVEGSGNAPSDDEDTVEGSGLPPSQVYTKQTTIIHARPAVNVKPTTSIPEGIVPPKKKDPLPAIINMDLVEKEQREKQQEKEKQTVSIAPAIPRITTNRPNEASQLSNYVLGAVLGGMILLIIAVIIIILVCRRQHKSEYTPARQD</sequence>
<name>A0A454XRN3_PRIPA</name>
<reference evidence="1" key="2">
    <citation type="submission" date="2022-06" db="UniProtKB">
        <authorList>
            <consortium name="EnsemblMetazoa"/>
        </authorList>
    </citation>
    <scope>IDENTIFICATION</scope>
    <source>
        <strain evidence="1">PS312</strain>
    </source>
</reference>
<keyword evidence="2" id="KW-1185">Reference proteome</keyword>